<evidence type="ECO:0000313" key="3">
    <source>
        <dbReference type="EMBL" id="RHF57657.1"/>
    </source>
</evidence>
<keyword evidence="1" id="KW-0812">Transmembrane</keyword>
<dbReference type="GO" id="GO:0016747">
    <property type="term" value="F:acyltransferase activity, transferring groups other than amino-acyl groups"/>
    <property type="evidence" value="ECO:0007669"/>
    <property type="project" value="InterPro"/>
</dbReference>
<evidence type="ECO:0000259" key="2">
    <source>
        <dbReference type="Pfam" id="PF01757"/>
    </source>
</evidence>
<sequence>MWGGQTKKYYNGRLKGILKLLVNYWLILIGFTGLSMLIGNGNQMPGTLWQFIGNVTTFDTSYNGAWWYLFVYILLVLISSFIFRCSNRLPDCVTFAVSFIIYSSAYYVRFSISDKNWFLTKYGLIGMTFFEFIIGMLACKGMWIEKIKCYITKRMCIWKRVILSSGLLIGILIGHTLV</sequence>
<evidence type="ECO:0000313" key="4">
    <source>
        <dbReference type="Proteomes" id="UP000284902"/>
    </source>
</evidence>
<organism evidence="3 4">
    <name type="scientific">[Ruminococcus] lactaris</name>
    <dbReference type="NCBI Taxonomy" id="46228"/>
    <lineage>
        <taxon>Bacteria</taxon>
        <taxon>Bacillati</taxon>
        <taxon>Bacillota</taxon>
        <taxon>Clostridia</taxon>
        <taxon>Lachnospirales</taxon>
        <taxon>Lachnospiraceae</taxon>
        <taxon>Mediterraneibacter</taxon>
    </lineage>
</organism>
<evidence type="ECO:0000256" key="1">
    <source>
        <dbReference type="SAM" id="Phobius"/>
    </source>
</evidence>
<feature type="transmembrane region" description="Helical" evidence="1">
    <location>
        <begin position="65"/>
        <end position="85"/>
    </location>
</feature>
<dbReference type="AlphaFoldDB" id="A0A414P1L6"/>
<dbReference type="EMBL" id="QRHG01000040">
    <property type="protein sequence ID" value="RHF57657.1"/>
    <property type="molecule type" value="Genomic_DNA"/>
</dbReference>
<keyword evidence="1" id="KW-1133">Transmembrane helix</keyword>
<name>A0A414P1L6_9FIRM</name>
<feature type="transmembrane region" description="Helical" evidence="1">
    <location>
        <begin position="21"/>
        <end position="39"/>
    </location>
</feature>
<dbReference type="InterPro" id="IPR002656">
    <property type="entry name" value="Acyl_transf_3_dom"/>
</dbReference>
<feature type="transmembrane region" description="Helical" evidence="1">
    <location>
        <begin position="92"/>
        <end position="110"/>
    </location>
</feature>
<dbReference type="Pfam" id="PF01757">
    <property type="entry name" value="Acyl_transf_3"/>
    <property type="match status" value="1"/>
</dbReference>
<protein>
    <recommendedName>
        <fullName evidence="2">Acyltransferase 3 domain-containing protein</fullName>
    </recommendedName>
</protein>
<proteinExistence type="predicted"/>
<keyword evidence="1" id="KW-0472">Membrane</keyword>
<gene>
    <name evidence="3" type="ORF">DW672_11815</name>
</gene>
<accession>A0A414P1L6</accession>
<feature type="transmembrane region" description="Helical" evidence="1">
    <location>
        <begin position="160"/>
        <end position="177"/>
    </location>
</feature>
<reference evidence="3 4" key="1">
    <citation type="submission" date="2018-08" db="EMBL/GenBank/DDBJ databases">
        <title>A genome reference for cultivated species of the human gut microbiota.</title>
        <authorList>
            <person name="Zou Y."/>
            <person name="Xue W."/>
            <person name="Luo G."/>
        </authorList>
    </citation>
    <scope>NUCLEOTIDE SEQUENCE [LARGE SCALE GENOMIC DNA]</scope>
    <source>
        <strain evidence="3 4">AM25-1LB</strain>
    </source>
</reference>
<comment type="caution">
    <text evidence="3">The sequence shown here is derived from an EMBL/GenBank/DDBJ whole genome shotgun (WGS) entry which is preliminary data.</text>
</comment>
<feature type="transmembrane region" description="Helical" evidence="1">
    <location>
        <begin position="122"/>
        <end position="139"/>
    </location>
</feature>
<feature type="domain" description="Acyltransferase 3" evidence="2">
    <location>
        <begin position="8"/>
        <end position="145"/>
    </location>
</feature>
<dbReference type="Proteomes" id="UP000284902">
    <property type="component" value="Unassembled WGS sequence"/>
</dbReference>